<dbReference type="PANTHER" id="PTHR45677:SF8">
    <property type="entry name" value="CYSTEINE SULFINIC ACID DECARBOXYLASE"/>
    <property type="match status" value="1"/>
</dbReference>
<dbReference type="AlphaFoldDB" id="A0A814FH45"/>
<organism evidence="8 10">
    <name type="scientific">Didymodactylos carnosus</name>
    <dbReference type="NCBI Taxonomy" id="1234261"/>
    <lineage>
        <taxon>Eukaryota</taxon>
        <taxon>Metazoa</taxon>
        <taxon>Spiralia</taxon>
        <taxon>Gnathifera</taxon>
        <taxon>Rotifera</taxon>
        <taxon>Eurotatoria</taxon>
        <taxon>Bdelloidea</taxon>
        <taxon>Philodinida</taxon>
        <taxon>Philodinidae</taxon>
        <taxon>Didymodactylos</taxon>
    </lineage>
</organism>
<dbReference type="EMBL" id="CAJOBC010002864">
    <property type="protein sequence ID" value="CAF3755357.1"/>
    <property type="molecule type" value="Genomic_DNA"/>
</dbReference>
<evidence type="ECO:0000256" key="2">
    <source>
        <dbReference type="ARBA" id="ARBA00009533"/>
    </source>
</evidence>
<dbReference type="Proteomes" id="UP000663829">
    <property type="component" value="Unassembled WGS sequence"/>
</dbReference>
<keyword evidence="5 7" id="KW-0456">Lyase</keyword>
<comment type="cofactor">
    <cofactor evidence="1 6 7">
        <name>pyridoxal 5'-phosphate</name>
        <dbReference type="ChEBI" id="CHEBI:597326"/>
    </cofactor>
</comment>
<evidence type="ECO:0000313" key="10">
    <source>
        <dbReference type="Proteomes" id="UP000663829"/>
    </source>
</evidence>
<gene>
    <name evidence="8" type="ORF">GPM918_LOCUS12847</name>
    <name evidence="9" type="ORF">SRO942_LOCUS12847</name>
</gene>
<dbReference type="EMBL" id="CAJNOQ010002864">
    <property type="protein sequence ID" value="CAF0982912.1"/>
    <property type="molecule type" value="Genomic_DNA"/>
</dbReference>
<dbReference type="SUPFAM" id="SSF53383">
    <property type="entry name" value="PLP-dependent transferases"/>
    <property type="match status" value="1"/>
</dbReference>
<dbReference type="GO" id="GO:0019752">
    <property type="term" value="P:carboxylic acid metabolic process"/>
    <property type="evidence" value="ECO:0007669"/>
    <property type="project" value="InterPro"/>
</dbReference>
<keyword evidence="3" id="KW-0210">Decarboxylase</keyword>
<sequence length="505" mass="56791">MLKSKCDSVSMNDETEQLNCWLDTMKSMICNKFSSTAPLLKVGNVPSPEELMEKLGGLNLDDNGSTPTEMVNMMKMILDYSPNTQHPLFLDKLYASTSPIGIMAELIIATLNTNAHVYNVSPVVTLMEKRCIDEMCKFVGFVDGGGFLNPGGSQSILTAMVTARNYLLKSIKHKGMVLSESKPLIVFTSAHGHYSIDKGAMVMGIGLDQVIKIKAPEGKMDPEELEEKIKKSLQDGHQPFFVNCTAGTTVLGAFDNINEISKICAKYGLWCHVDASWGGPVIFSKRYKHLINGLANVQSININPHKLLGVPIQCSVLLTYNKTILSENSLNAQYLFHGGEYDIGDFTLGCGRRADGIKLYLCWMYFGTNGFAAKVEHAFEIAQYMTMKVKNTVNLLMVQDPSFVNTCFWYLPSDILKNYTKEQIRDILNDNQNSDREHLFKRLEFYTSNIHKELQSNLTIMIDYAPIDRLPKFFRIPFVSFKVTNTHVDFIVNEIVKIGMKIEER</sequence>
<evidence type="ECO:0000256" key="4">
    <source>
        <dbReference type="ARBA" id="ARBA00022898"/>
    </source>
</evidence>
<dbReference type="InterPro" id="IPR015424">
    <property type="entry name" value="PyrdxlP-dep_Trfase"/>
</dbReference>
<evidence type="ECO:0008006" key="11">
    <source>
        <dbReference type="Google" id="ProtNLM"/>
    </source>
</evidence>
<dbReference type="GO" id="GO:0005737">
    <property type="term" value="C:cytoplasm"/>
    <property type="evidence" value="ECO:0007669"/>
    <property type="project" value="TreeGrafter"/>
</dbReference>
<keyword evidence="4 6" id="KW-0663">Pyridoxal phosphate</keyword>
<protein>
    <recommendedName>
        <fullName evidence="11">Glutamate decarboxylase</fullName>
    </recommendedName>
</protein>
<dbReference type="InterPro" id="IPR015421">
    <property type="entry name" value="PyrdxlP-dep_Trfase_major"/>
</dbReference>
<evidence type="ECO:0000256" key="3">
    <source>
        <dbReference type="ARBA" id="ARBA00022793"/>
    </source>
</evidence>
<dbReference type="GO" id="GO:0016831">
    <property type="term" value="F:carboxy-lyase activity"/>
    <property type="evidence" value="ECO:0007669"/>
    <property type="project" value="UniProtKB-KW"/>
</dbReference>
<evidence type="ECO:0000256" key="5">
    <source>
        <dbReference type="ARBA" id="ARBA00023239"/>
    </source>
</evidence>
<dbReference type="Pfam" id="PF00282">
    <property type="entry name" value="Pyridoxal_deC"/>
    <property type="match status" value="1"/>
</dbReference>
<comment type="similarity">
    <text evidence="2 7">Belongs to the group II decarboxylase family.</text>
</comment>
<evidence type="ECO:0000313" key="9">
    <source>
        <dbReference type="EMBL" id="CAF3755357.1"/>
    </source>
</evidence>
<name>A0A814FH45_9BILA</name>
<comment type="caution">
    <text evidence="8">The sequence shown here is derived from an EMBL/GenBank/DDBJ whole genome shotgun (WGS) entry which is preliminary data.</text>
</comment>
<dbReference type="Proteomes" id="UP000681722">
    <property type="component" value="Unassembled WGS sequence"/>
</dbReference>
<proteinExistence type="inferred from homology"/>
<evidence type="ECO:0000313" key="8">
    <source>
        <dbReference type="EMBL" id="CAF0982912.1"/>
    </source>
</evidence>
<reference evidence="8" key="1">
    <citation type="submission" date="2021-02" db="EMBL/GenBank/DDBJ databases">
        <authorList>
            <person name="Nowell W R."/>
        </authorList>
    </citation>
    <scope>NUCLEOTIDE SEQUENCE</scope>
</reference>
<keyword evidence="10" id="KW-1185">Reference proteome</keyword>
<dbReference type="InterPro" id="IPR002129">
    <property type="entry name" value="PyrdxlP-dep_de-COase"/>
</dbReference>
<dbReference type="Gene3D" id="3.40.640.10">
    <property type="entry name" value="Type I PLP-dependent aspartate aminotransferase-like (Major domain)"/>
    <property type="match status" value="1"/>
</dbReference>
<dbReference type="OrthoDB" id="392571at2759"/>
<dbReference type="Gene3D" id="3.90.1150.170">
    <property type="match status" value="1"/>
</dbReference>
<evidence type="ECO:0000256" key="6">
    <source>
        <dbReference type="PIRSR" id="PIRSR602129-50"/>
    </source>
</evidence>
<accession>A0A814FH45</accession>
<evidence type="ECO:0000256" key="7">
    <source>
        <dbReference type="RuleBase" id="RU000382"/>
    </source>
</evidence>
<dbReference type="GO" id="GO:0030170">
    <property type="term" value="F:pyridoxal phosphate binding"/>
    <property type="evidence" value="ECO:0007669"/>
    <property type="project" value="InterPro"/>
</dbReference>
<feature type="modified residue" description="N6-(pyridoxal phosphate)lysine" evidence="6">
    <location>
        <position position="306"/>
    </location>
</feature>
<dbReference type="PANTHER" id="PTHR45677">
    <property type="entry name" value="GLUTAMATE DECARBOXYLASE-RELATED"/>
    <property type="match status" value="1"/>
</dbReference>
<evidence type="ECO:0000256" key="1">
    <source>
        <dbReference type="ARBA" id="ARBA00001933"/>
    </source>
</evidence>